<keyword evidence="4 7" id="KW-1133">Transmembrane helix</keyword>
<feature type="transmembrane region" description="Helical" evidence="7">
    <location>
        <begin position="80"/>
        <end position="100"/>
    </location>
</feature>
<gene>
    <name evidence="8" type="ORF">R5R35_011458</name>
</gene>
<evidence type="ECO:0000313" key="8">
    <source>
        <dbReference type="EMBL" id="KAK7862291.1"/>
    </source>
</evidence>
<comment type="function">
    <text evidence="7">Choline transporter.</text>
</comment>
<feature type="transmembrane region" description="Helical" evidence="7">
    <location>
        <begin position="240"/>
        <end position="260"/>
    </location>
</feature>
<feature type="transmembrane region" description="Helical" evidence="7">
    <location>
        <begin position="7"/>
        <end position="28"/>
    </location>
</feature>
<keyword evidence="6" id="KW-0325">Glycoprotein</keyword>
<evidence type="ECO:0000256" key="5">
    <source>
        <dbReference type="ARBA" id="ARBA00023136"/>
    </source>
</evidence>
<dbReference type="EMBL" id="JAZDUA010000283">
    <property type="protein sequence ID" value="KAK7862291.1"/>
    <property type="molecule type" value="Genomic_DNA"/>
</dbReference>
<evidence type="ECO:0000256" key="2">
    <source>
        <dbReference type="ARBA" id="ARBA00007168"/>
    </source>
</evidence>
<evidence type="ECO:0000256" key="1">
    <source>
        <dbReference type="ARBA" id="ARBA00004141"/>
    </source>
</evidence>
<comment type="caution">
    <text evidence="8">The sequence shown here is derived from an EMBL/GenBank/DDBJ whole genome shotgun (WGS) entry which is preliminary data.</text>
</comment>
<keyword evidence="9" id="KW-1185">Reference proteome</keyword>
<dbReference type="GO" id="GO:0022857">
    <property type="term" value="F:transmembrane transporter activity"/>
    <property type="evidence" value="ECO:0007669"/>
    <property type="project" value="UniProtKB-UniRule"/>
</dbReference>
<dbReference type="PANTHER" id="PTHR12385:SF14">
    <property type="entry name" value="CHOLINE TRANSPORTER-LIKE 2"/>
    <property type="match status" value="1"/>
</dbReference>
<feature type="transmembrane region" description="Helical" evidence="7">
    <location>
        <begin position="187"/>
        <end position="220"/>
    </location>
</feature>
<feature type="transmembrane region" description="Helical" evidence="7">
    <location>
        <begin position="378"/>
        <end position="402"/>
    </location>
</feature>
<sequence length="449" mass="51742">MRWFAWIIVWVSLFGVLALLGFCCYITWTKYRETSNDEENVDAPANTAVKISWLIFFIASCIVLGVVLLLIIFLRNRIRIATALITEASRAVGSIMSTLFFPLVPWILQMGVIAWTIAVWLYIFSSAMPVYRARGLAETGGCSCQFYSPGDRCEVQEFNEKCQSTLEICPEVACAFKTYEGRSYSDYFHAINIIGFFWVLCFISAFSDMALAGTFSTWYWTFKKSDVPFLALTWSIGRTLRYHIGTLAFGSLILAICRLIRVTLEYIDAHLRKYDNGFVKCVMCCFKCFFWCLEKFIKFINRNAYIMCAIHGKNFCRSARKGFNLVMRNIIRVFVVDKVTDFLLLLGKLLITGGMVALAFYIFSNDVNVNEDDEYPEYTYYLLPVIIVGIGTYFVTCIFFSVYHMAVDTIFLCFLEDLERNDGSVEKPYYMSKNLLKILGKKNKKYKEQ</sequence>
<dbReference type="AlphaFoldDB" id="A0AAN9Z2I6"/>
<dbReference type="Proteomes" id="UP001378592">
    <property type="component" value="Unassembled WGS sequence"/>
</dbReference>
<keyword evidence="3 7" id="KW-0812">Transmembrane</keyword>
<name>A0AAN9Z2I6_9ORTH</name>
<accession>A0AAN9Z2I6</accession>
<proteinExistence type="inferred from homology"/>
<feature type="transmembrane region" description="Helical" evidence="7">
    <location>
        <begin position="342"/>
        <end position="363"/>
    </location>
</feature>
<dbReference type="PANTHER" id="PTHR12385">
    <property type="entry name" value="CHOLINE TRANSPORTER-LIKE (SLC FAMILY 44)"/>
    <property type="match status" value="1"/>
</dbReference>
<evidence type="ECO:0000256" key="6">
    <source>
        <dbReference type="ARBA" id="ARBA00023180"/>
    </source>
</evidence>
<feature type="transmembrane region" description="Helical" evidence="7">
    <location>
        <begin position="48"/>
        <end position="73"/>
    </location>
</feature>
<evidence type="ECO:0000256" key="7">
    <source>
        <dbReference type="RuleBase" id="RU368066"/>
    </source>
</evidence>
<dbReference type="Pfam" id="PF04515">
    <property type="entry name" value="Choline_transpo"/>
    <property type="match status" value="1"/>
</dbReference>
<organism evidence="8 9">
    <name type="scientific">Gryllus longicercus</name>
    <dbReference type="NCBI Taxonomy" id="2509291"/>
    <lineage>
        <taxon>Eukaryota</taxon>
        <taxon>Metazoa</taxon>
        <taxon>Ecdysozoa</taxon>
        <taxon>Arthropoda</taxon>
        <taxon>Hexapoda</taxon>
        <taxon>Insecta</taxon>
        <taxon>Pterygota</taxon>
        <taxon>Neoptera</taxon>
        <taxon>Polyneoptera</taxon>
        <taxon>Orthoptera</taxon>
        <taxon>Ensifera</taxon>
        <taxon>Gryllidea</taxon>
        <taxon>Grylloidea</taxon>
        <taxon>Gryllidae</taxon>
        <taxon>Gryllinae</taxon>
        <taxon>Gryllus</taxon>
    </lineage>
</organism>
<keyword evidence="5 7" id="KW-0472">Membrane</keyword>
<evidence type="ECO:0000256" key="3">
    <source>
        <dbReference type="ARBA" id="ARBA00022692"/>
    </source>
</evidence>
<feature type="transmembrane region" description="Helical" evidence="7">
    <location>
        <begin position="106"/>
        <end position="124"/>
    </location>
</feature>
<evidence type="ECO:0000256" key="4">
    <source>
        <dbReference type="ARBA" id="ARBA00022989"/>
    </source>
</evidence>
<comment type="subcellular location">
    <subcellularLocation>
        <location evidence="7">Cell membrane</location>
        <topology evidence="7">Multi-pass membrane protein</topology>
    </subcellularLocation>
    <subcellularLocation>
        <location evidence="1">Membrane</location>
        <topology evidence="1">Multi-pass membrane protein</topology>
    </subcellularLocation>
</comment>
<comment type="similarity">
    <text evidence="2 7">Belongs to the CTL (choline transporter-like) family.</text>
</comment>
<protein>
    <recommendedName>
        <fullName evidence="7">Choline transporter-like protein</fullName>
    </recommendedName>
</protein>
<reference evidence="8 9" key="1">
    <citation type="submission" date="2024-03" db="EMBL/GenBank/DDBJ databases">
        <title>The genome assembly and annotation of the cricket Gryllus longicercus Weissman &amp; Gray.</title>
        <authorList>
            <person name="Szrajer S."/>
            <person name="Gray D."/>
            <person name="Ylla G."/>
        </authorList>
    </citation>
    <scope>NUCLEOTIDE SEQUENCE [LARGE SCALE GENOMIC DNA]</scope>
    <source>
        <strain evidence="8">DAG 2021-001</strain>
        <tissue evidence="8">Whole body minus gut</tissue>
    </source>
</reference>
<dbReference type="InterPro" id="IPR007603">
    <property type="entry name" value="Choline_transptr-like"/>
</dbReference>
<evidence type="ECO:0000313" key="9">
    <source>
        <dbReference type="Proteomes" id="UP001378592"/>
    </source>
</evidence>
<dbReference type="GO" id="GO:0005886">
    <property type="term" value="C:plasma membrane"/>
    <property type="evidence" value="ECO:0007669"/>
    <property type="project" value="UniProtKB-SubCell"/>
</dbReference>